<keyword evidence="2 5" id="KW-0285">Flavoprotein</keyword>
<sequence>MNLDDPVLKALFGADTGRRVYDCWAGLVNTPDFHKPTAWRSRVPELCALDHVGHNGGSVRTSLEMMHIAKFFGSLSLDLRDVPGLGHARLLSLIDNSGFDDVLTRVAKAESYCAVCITEPDCGSDLRAMKTTAVRVDGGYQITGRKQYISRLRQADYYLVFAMVEGAGRGLTIFLIPAAADGLKVSDISAGGLRGCSWGALDLSDVLVPKCHTLGGEGQGSSLFSKHFSFWRCMMASAALGTAQSALSKARDRMSVRQSFGGVIGRFTHLQQEYAKHASRVHMAWLLVVSAASRIDKQCCSYVDAAMAKAESVEYAIGAVRWCQLMHGANGYSDDCGLIKMLDDLLGLSVADGTTDVLRGQVARGLLGEQLYLQSLGRNEATESLMRERQLW</sequence>
<feature type="domain" description="Acyl-CoA dehydrogenase/oxidase C-terminal" evidence="6">
    <location>
        <begin position="218"/>
        <end position="367"/>
    </location>
</feature>
<dbReference type="InterPro" id="IPR036250">
    <property type="entry name" value="AcylCo_DH-like_C"/>
</dbReference>
<dbReference type="SUPFAM" id="SSF56645">
    <property type="entry name" value="Acyl-CoA dehydrogenase NM domain-like"/>
    <property type="match status" value="1"/>
</dbReference>
<protein>
    <recommendedName>
        <fullName evidence="10">Acyl-CoA dehydrogenase</fullName>
    </recommendedName>
</protein>
<evidence type="ECO:0000256" key="4">
    <source>
        <dbReference type="ARBA" id="ARBA00023002"/>
    </source>
</evidence>
<dbReference type="InterPro" id="IPR006091">
    <property type="entry name" value="Acyl-CoA_Oxase/DH_mid-dom"/>
</dbReference>
<dbReference type="InterPro" id="IPR009075">
    <property type="entry name" value="AcylCo_DH/oxidase_C"/>
</dbReference>
<proteinExistence type="inferred from homology"/>
<dbReference type="InterPro" id="IPR046373">
    <property type="entry name" value="Acyl-CoA_Oxase/DH_mid-dom_sf"/>
</dbReference>
<reference evidence="8 9" key="1">
    <citation type="submission" date="2014-07" db="EMBL/GenBank/DDBJ databases">
        <title>Draft Genome Sequences of Environmental Pseudomonas syringae strains.</title>
        <authorList>
            <person name="Baltrus D.A."/>
            <person name="Berge O."/>
            <person name="Morris C."/>
        </authorList>
    </citation>
    <scope>NUCLEOTIDE SEQUENCE [LARGE SCALE GENOMIC DNA]</scope>
    <source>
        <strain evidence="8 9">CEB003</strain>
    </source>
</reference>
<keyword evidence="4 5" id="KW-0560">Oxidoreductase</keyword>
<dbReference type="RefSeq" id="WP_047571854.1">
    <property type="nucleotide sequence ID" value="NZ_JPQT01000010.1"/>
</dbReference>
<dbReference type="Gene3D" id="2.40.110.10">
    <property type="entry name" value="Butyryl-CoA Dehydrogenase, subunit A, domain 2"/>
    <property type="match status" value="1"/>
</dbReference>
<dbReference type="Proteomes" id="UP000028643">
    <property type="component" value="Unassembled WGS sequence"/>
</dbReference>
<name>A0A085VLW5_PSESX</name>
<dbReference type="CDD" id="cd00567">
    <property type="entry name" value="ACAD"/>
    <property type="match status" value="1"/>
</dbReference>
<dbReference type="PANTHER" id="PTHR48083">
    <property type="entry name" value="MEDIUM-CHAIN SPECIFIC ACYL-COA DEHYDROGENASE, MITOCHONDRIAL-RELATED"/>
    <property type="match status" value="1"/>
</dbReference>
<dbReference type="Pfam" id="PF00441">
    <property type="entry name" value="Acyl-CoA_dh_1"/>
    <property type="match status" value="1"/>
</dbReference>
<dbReference type="GO" id="GO:0051793">
    <property type="term" value="P:medium-chain fatty acid catabolic process"/>
    <property type="evidence" value="ECO:0007669"/>
    <property type="project" value="TreeGrafter"/>
</dbReference>
<evidence type="ECO:0000313" key="8">
    <source>
        <dbReference type="EMBL" id="KFE56428.1"/>
    </source>
</evidence>
<comment type="similarity">
    <text evidence="1 5">Belongs to the acyl-CoA dehydrogenase family.</text>
</comment>
<evidence type="ECO:0000259" key="6">
    <source>
        <dbReference type="Pfam" id="PF00441"/>
    </source>
</evidence>
<evidence type="ECO:0008006" key="10">
    <source>
        <dbReference type="Google" id="ProtNLM"/>
    </source>
</evidence>
<keyword evidence="3 5" id="KW-0274">FAD</keyword>
<dbReference type="Gene3D" id="1.20.140.10">
    <property type="entry name" value="Butyryl-CoA Dehydrogenase, subunit A, domain 3"/>
    <property type="match status" value="1"/>
</dbReference>
<dbReference type="InterPro" id="IPR009100">
    <property type="entry name" value="AcylCoA_DH/oxidase_NM_dom_sf"/>
</dbReference>
<dbReference type="Pfam" id="PF02770">
    <property type="entry name" value="Acyl-CoA_dh_M"/>
    <property type="match status" value="1"/>
</dbReference>
<dbReference type="GO" id="GO:0005737">
    <property type="term" value="C:cytoplasm"/>
    <property type="evidence" value="ECO:0007669"/>
    <property type="project" value="TreeGrafter"/>
</dbReference>
<comment type="cofactor">
    <cofactor evidence="5">
        <name>FAD</name>
        <dbReference type="ChEBI" id="CHEBI:57692"/>
    </cofactor>
</comment>
<dbReference type="GO" id="GO:0070991">
    <property type="term" value="F:medium-chain fatty acyl-CoA dehydrogenase activity"/>
    <property type="evidence" value="ECO:0007669"/>
    <property type="project" value="TreeGrafter"/>
</dbReference>
<evidence type="ECO:0000256" key="2">
    <source>
        <dbReference type="ARBA" id="ARBA00022630"/>
    </source>
</evidence>
<evidence type="ECO:0000313" key="9">
    <source>
        <dbReference type="Proteomes" id="UP000028643"/>
    </source>
</evidence>
<feature type="domain" description="Acyl-CoA oxidase/dehydrogenase middle" evidence="7">
    <location>
        <begin position="114"/>
        <end position="206"/>
    </location>
</feature>
<dbReference type="AlphaFoldDB" id="A0A085VLW5"/>
<organism evidence="8 9">
    <name type="scientific">Pseudomonas syringae</name>
    <dbReference type="NCBI Taxonomy" id="317"/>
    <lineage>
        <taxon>Bacteria</taxon>
        <taxon>Pseudomonadati</taxon>
        <taxon>Pseudomonadota</taxon>
        <taxon>Gammaproteobacteria</taxon>
        <taxon>Pseudomonadales</taxon>
        <taxon>Pseudomonadaceae</taxon>
        <taxon>Pseudomonas</taxon>
    </lineage>
</organism>
<dbReference type="PANTHER" id="PTHR48083:SF2">
    <property type="entry name" value="MEDIUM-CHAIN SPECIFIC ACYL-COA DEHYDROGENASE, MITOCHONDRIAL"/>
    <property type="match status" value="1"/>
</dbReference>
<comment type="caution">
    <text evidence="8">The sequence shown here is derived from an EMBL/GenBank/DDBJ whole genome shotgun (WGS) entry which is preliminary data.</text>
</comment>
<dbReference type="InterPro" id="IPR050741">
    <property type="entry name" value="Acyl-CoA_dehydrogenase"/>
</dbReference>
<evidence type="ECO:0000256" key="1">
    <source>
        <dbReference type="ARBA" id="ARBA00009347"/>
    </source>
</evidence>
<evidence type="ECO:0000256" key="3">
    <source>
        <dbReference type="ARBA" id="ARBA00022827"/>
    </source>
</evidence>
<evidence type="ECO:0000256" key="5">
    <source>
        <dbReference type="RuleBase" id="RU362125"/>
    </source>
</evidence>
<dbReference type="SUPFAM" id="SSF47203">
    <property type="entry name" value="Acyl-CoA dehydrogenase C-terminal domain-like"/>
    <property type="match status" value="1"/>
</dbReference>
<dbReference type="PATRIC" id="fig|317.174.peg.191"/>
<evidence type="ECO:0000259" key="7">
    <source>
        <dbReference type="Pfam" id="PF02770"/>
    </source>
</evidence>
<gene>
    <name evidence="8" type="ORF">IV02_00920</name>
</gene>
<dbReference type="EMBL" id="JPQT01000010">
    <property type="protein sequence ID" value="KFE56428.1"/>
    <property type="molecule type" value="Genomic_DNA"/>
</dbReference>
<accession>A0A085VLW5</accession>